<accession>A0ABQ9UFJ8</accession>
<feature type="compositionally biased region" description="Polar residues" evidence="1">
    <location>
        <begin position="9"/>
        <end position="19"/>
    </location>
</feature>
<protein>
    <submittedName>
        <fullName evidence="2">Uncharacterized protein</fullName>
    </submittedName>
</protein>
<reference evidence="2 3" key="1">
    <citation type="submission" date="2023-05" db="EMBL/GenBank/DDBJ databases">
        <title>B98-5 Cell Line De Novo Hybrid Assembly: An Optical Mapping Approach.</title>
        <authorList>
            <person name="Kananen K."/>
            <person name="Auerbach J.A."/>
            <person name="Kautto E."/>
            <person name="Blachly J.S."/>
        </authorList>
    </citation>
    <scope>NUCLEOTIDE SEQUENCE [LARGE SCALE GENOMIC DNA]</scope>
    <source>
        <strain evidence="2">B95-8</strain>
        <tissue evidence="2">Cell line</tissue>
    </source>
</reference>
<gene>
    <name evidence="2" type="ORF">P7K49_024898</name>
</gene>
<keyword evidence="3" id="KW-1185">Reference proteome</keyword>
<proteinExistence type="predicted"/>
<feature type="non-terminal residue" evidence="2">
    <location>
        <position position="60"/>
    </location>
</feature>
<dbReference type="EMBL" id="JASSZA010000012">
    <property type="protein sequence ID" value="KAK2095864.1"/>
    <property type="molecule type" value="Genomic_DNA"/>
</dbReference>
<name>A0ABQ9UFJ8_SAGOE</name>
<evidence type="ECO:0000313" key="2">
    <source>
        <dbReference type="EMBL" id="KAK2095864.1"/>
    </source>
</evidence>
<comment type="caution">
    <text evidence="2">The sequence shown here is derived from an EMBL/GenBank/DDBJ whole genome shotgun (WGS) entry which is preliminary data.</text>
</comment>
<evidence type="ECO:0000313" key="3">
    <source>
        <dbReference type="Proteomes" id="UP001266305"/>
    </source>
</evidence>
<sequence>MEQKADELSQCQEAHQVTQIAGPAEPQANDGELDVPPAPGLEVNLLFSTQTLPASEQLVS</sequence>
<feature type="region of interest" description="Disordered" evidence="1">
    <location>
        <begin position="1"/>
        <end position="40"/>
    </location>
</feature>
<evidence type="ECO:0000256" key="1">
    <source>
        <dbReference type="SAM" id="MobiDB-lite"/>
    </source>
</evidence>
<dbReference type="Proteomes" id="UP001266305">
    <property type="component" value="Unassembled WGS sequence"/>
</dbReference>
<organism evidence="2 3">
    <name type="scientific">Saguinus oedipus</name>
    <name type="common">Cotton-top tamarin</name>
    <name type="synonym">Oedipomidas oedipus</name>
    <dbReference type="NCBI Taxonomy" id="9490"/>
    <lineage>
        <taxon>Eukaryota</taxon>
        <taxon>Metazoa</taxon>
        <taxon>Chordata</taxon>
        <taxon>Craniata</taxon>
        <taxon>Vertebrata</taxon>
        <taxon>Euteleostomi</taxon>
        <taxon>Mammalia</taxon>
        <taxon>Eutheria</taxon>
        <taxon>Euarchontoglires</taxon>
        <taxon>Primates</taxon>
        <taxon>Haplorrhini</taxon>
        <taxon>Platyrrhini</taxon>
        <taxon>Cebidae</taxon>
        <taxon>Callitrichinae</taxon>
        <taxon>Saguinus</taxon>
    </lineage>
</organism>